<reference evidence="2" key="1">
    <citation type="submission" date="2017-07" db="EMBL/GenBank/DDBJ databases">
        <title>Taro Niue Genome Assembly and Annotation.</title>
        <authorList>
            <person name="Atibalentja N."/>
            <person name="Keating K."/>
            <person name="Fields C.J."/>
        </authorList>
    </citation>
    <scope>NUCLEOTIDE SEQUENCE</scope>
    <source>
        <strain evidence="2">Niue_2</strain>
        <tissue evidence="2">Leaf</tissue>
    </source>
</reference>
<keyword evidence="3" id="KW-1185">Reference proteome</keyword>
<keyword evidence="1" id="KW-0472">Membrane</keyword>
<keyword evidence="1" id="KW-1133">Transmembrane helix</keyword>
<feature type="transmembrane region" description="Helical" evidence="1">
    <location>
        <begin position="64"/>
        <end position="83"/>
    </location>
</feature>
<dbReference type="Proteomes" id="UP000652761">
    <property type="component" value="Unassembled WGS sequence"/>
</dbReference>
<proteinExistence type="predicted"/>
<organism evidence="2 3">
    <name type="scientific">Colocasia esculenta</name>
    <name type="common">Wild taro</name>
    <name type="synonym">Arum esculentum</name>
    <dbReference type="NCBI Taxonomy" id="4460"/>
    <lineage>
        <taxon>Eukaryota</taxon>
        <taxon>Viridiplantae</taxon>
        <taxon>Streptophyta</taxon>
        <taxon>Embryophyta</taxon>
        <taxon>Tracheophyta</taxon>
        <taxon>Spermatophyta</taxon>
        <taxon>Magnoliopsida</taxon>
        <taxon>Liliopsida</taxon>
        <taxon>Araceae</taxon>
        <taxon>Aroideae</taxon>
        <taxon>Colocasieae</taxon>
        <taxon>Colocasia</taxon>
    </lineage>
</organism>
<sequence length="245" mass="27047">MMELLVEVFLVRRIVADRSGEVLLVVVGCVFGCMCSVVAERVCLWCGFHRCRFVVCGFSGRCPYFSYLCLLLALLCFGCLGMLPHLLGELWLVVSSGEVFPELFLVCSGGGFSQNFFVLVSVLLPSGLRCVVGWPCVLVRSPRTGCCCLGEGFPQDCSVLVSSCCRVASRLSVLLVGWCVLVGSPRTVSWSFWWRFSQNCLVLFMLAVVLSLKICVDRLFGLFVLVELCLDDSLLFLVEVLSRTA</sequence>
<evidence type="ECO:0000256" key="1">
    <source>
        <dbReference type="SAM" id="Phobius"/>
    </source>
</evidence>
<dbReference type="AlphaFoldDB" id="A0A843XUD5"/>
<accession>A0A843XUD5</accession>
<evidence type="ECO:0000313" key="2">
    <source>
        <dbReference type="EMBL" id="MQM22427.1"/>
    </source>
</evidence>
<comment type="caution">
    <text evidence="2">The sequence shown here is derived from an EMBL/GenBank/DDBJ whole genome shotgun (WGS) entry which is preliminary data.</text>
</comment>
<evidence type="ECO:0008006" key="4">
    <source>
        <dbReference type="Google" id="ProtNLM"/>
    </source>
</evidence>
<feature type="transmembrane region" description="Helical" evidence="1">
    <location>
        <begin position="192"/>
        <end position="212"/>
    </location>
</feature>
<feature type="transmembrane region" description="Helical" evidence="1">
    <location>
        <begin position="22"/>
        <end position="43"/>
    </location>
</feature>
<dbReference type="EMBL" id="NMUH01012884">
    <property type="protein sequence ID" value="MQM22427.1"/>
    <property type="molecule type" value="Genomic_DNA"/>
</dbReference>
<gene>
    <name evidence="2" type="ORF">Taro_055478</name>
</gene>
<feature type="transmembrane region" description="Helical" evidence="1">
    <location>
        <begin position="103"/>
        <end position="124"/>
    </location>
</feature>
<keyword evidence="1" id="KW-0812">Transmembrane</keyword>
<protein>
    <recommendedName>
        <fullName evidence="4">Transmembrane protein</fullName>
    </recommendedName>
</protein>
<name>A0A843XUD5_COLES</name>
<evidence type="ECO:0000313" key="3">
    <source>
        <dbReference type="Proteomes" id="UP000652761"/>
    </source>
</evidence>